<organism evidence="4 5">
    <name type="scientific">Novymonas esmeraldas</name>
    <dbReference type="NCBI Taxonomy" id="1808958"/>
    <lineage>
        <taxon>Eukaryota</taxon>
        <taxon>Discoba</taxon>
        <taxon>Euglenozoa</taxon>
        <taxon>Kinetoplastea</taxon>
        <taxon>Metakinetoplastina</taxon>
        <taxon>Trypanosomatida</taxon>
        <taxon>Trypanosomatidae</taxon>
        <taxon>Novymonas</taxon>
    </lineage>
</organism>
<dbReference type="InterPro" id="IPR010760">
    <property type="entry name" value="DNA-repair_Swi5"/>
</dbReference>
<dbReference type="Pfam" id="PF07061">
    <property type="entry name" value="Swi5"/>
    <property type="match status" value="1"/>
</dbReference>
<evidence type="ECO:0000313" key="5">
    <source>
        <dbReference type="Proteomes" id="UP001430356"/>
    </source>
</evidence>
<accession>A0AAW0EQ04</accession>
<dbReference type="AlphaFoldDB" id="A0AAW0EQ04"/>
<keyword evidence="2" id="KW-0227">DNA damage</keyword>
<evidence type="ECO:0000256" key="2">
    <source>
        <dbReference type="ARBA" id="ARBA00022763"/>
    </source>
</evidence>
<evidence type="ECO:0000256" key="3">
    <source>
        <dbReference type="ARBA" id="ARBA00023204"/>
    </source>
</evidence>
<keyword evidence="5" id="KW-1185">Reference proteome</keyword>
<proteinExistence type="inferred from homology"/>
<name>A0AAW0EQ04_9TRYP</name>
<gene>
    <name evidence="4" type="ORF">NESM_000552200</name>
</gene>
<dbReference type="GO" id="GO:0006281">
    <property type="term" value="P:DNA repair"/>
    <property type="evidence" value="ECO:0007669"/>
    <property type="project" value="UniProtKB-KW"/>
</dbReference>
<comment type="caution">
    <text evidence="4">The sequence shown here is derived from an EMBL/GenBank/DDBJ whole genome shotgun (WGS) entry which is preliminary data.</text>
</comment>
<keyword evidence="3" id="KW-0234">DNA repair</keyword>
<dbReference type="EMBL" id="JAECZO010000070">
    <property type="protein sequence ID" value="KAK7196172.1"/>
    <property type="molecule type" value="Genomic_DNA"/>
</dbReference>
<reference evidence="4 5" key="1">
    <citation type="journal article" date="2021" name="MBio">
        <title>A New Model Trypanosomatid, Novymonas esmeraldas: Genomic Perception of Its 'Candidatus Pandoraea novymonadis' Endosymbiont.</title>
        <authorList>
            <person name="Zakharova A."/>
            <person name="Saura A."/>
            <person name="Butenko A."/>
            <person name="Podesvova L."/>
            <person name="Warmusova S."/>
            <person name="Kostygov A.Y."/>
            <person name="Nenarokova A."/>
            <person name="Lukes J."/>
            <person name="Opperdoes F.R."/>
            <person name="Yurchenko V."/>
        </authorList>
    </citation>
    <scope>NUCLEOTIDE SEQUENCE [LARGE SCALE GENOMIC DNA]</scope>
    <source>
        <strain evidence="4 5">E262AT.01</strain>
    </source>
</reference>
<sequence length="74" mass="8002">MAGAGETVTPYQLLSAELAALPYAELLHRYNGARDLAHELMGLLAQHRQCTIAQVHQLLEVRSEATRCGGCEGP</sequence>
<evidence type="ECO:0000256" key="1">
    <source>
        <dbReference type="ARBA" id="ARBA00008060"/>
    </source>
</evidence>
<evidence type="ECO:0000313" key="4">
    <source>
        <dbReference type="EMBL" id="KAK7196172.1"/>
    </source>
</evidence>
<protein>
    <submittedName>
        <fullName evidence="4">Swi5</fullName>
    </submittedName>
</protein>
<dbReference type="Proteomes" id="UP001430356">
    <property type="component" value="Unassembled WGS sequence"/>
</dbReference>
<comment type="similarity">
    <text evidence="1">Belongs to the SWI5/SAE3 family.</text>
</comment>